<organism evidence="4 5">
    <name type="scientific">Halomonas shengliensis</name>
    <dbReference type="NCBI Taxonomy" id="419597"/>
    <lineage>
        <taxon>Bacteria</taxon>
        <taxon>Pseudomonadati</taxon>
        <taxon>Pseudomonadota</taxon>
        <taxon>Gammaproteobacteria</taxon>
        <taxon>Oceanospirillales</taxon>
        <taxon>Halomonadaceae</taxon>
        <taxon>Halomonas</taxon>
    </lineage>
</organism>
<dbReference type="Pfam" id="PF10996">
    <property type="entry name" value="Beta-Casp"/>
    <property type="match status" value="1"/>
</dbReference>
<dbReference type="Gene3D" id="3.60.15.10">
    <property type="entry name" value="Ribonuclease Z/Hydroxyacylglutathione hydrolase-like"/>
    <property type="match status" value="1"/>
</dbReference>
<dbReference type="STRING" id="419597.SAMN04487957_103369"/>
<keyword evidence="1" id="KW-0378">Hydrolase</keyword>
<dbReference type="Gene3D" id="3.40.50.10890">
    <property type="match status" value="1"/>
</dbReference>
<evidence type="ECO:0000259" key="2">
    <source>
        <dbReference type="Pfam" id="PF07521"/>
    </source>
</evidence>
<dbReference type="InterPro" id="IPR022712">
    <property type="entry name" value="Beta_Casp"/>
</dbReference>
<evidence type="ECO:0000313" key="4">
    <source>
        <dbReference type="EMBL" id="SDO10836.1"/>
    </source>
</evidence>
<accession>A0A1H0GUW4</accession>
<evidence type="ECO:0000259" key="3">
    <source>
        <dbReference type="Pfam" id="PF10996"/>
    </source>
</evidence>
<dbReference type="Pfam" id="PF07521">
    <property type="entry name" value="RMMBL"/>
    <property type="match status" value="1"/>
</dbReference>
<dbReference type="RefSeq" id="WP_342670382.1">
    <property type="nucleotide sequence ID" value="NZ_FNIV01000003.1"/>
</dbReference>
<dbReference type="InterPro" id="IPR011108">
    <property type="entry name" value="RMMBL"/>
</dbReference>
<dbReference type="EMBL" id="FNIV01000003">
    <property type="protein sequence ID" value="SDO10836.1"/>
    <property type="molecule type" value="Genomic_DNA"/>
</dbReference>
<reference evidence="5" key="1">
    <citation type="submission" date="2016-10" db="EMBL/GenBank/DDBJ databases">
        <authorList>
            <person name="Varghese N."/>
            <person name="Submissions S."/>
        </authorList>
    </citation>
    <scope>NUCLEOTIDE SEQUENCE [LARGE SCALE GENOMIC DNA]</scope>
    <source>
        <strain evidence="5">CGMCC 1.6444</strain>
    </source>
</reference>
<feature type="domain" description="Zn-dependent metallo-hydrolase RNA specificity" evidence="2">
    <location>
        <begin position="61"/>
        <end position="113"/>
    </location>
</feature>
<name>A0A1H0GUW4_9GAMM</name>
<sequence>MVIAASGMVSGGRVVNYLKRMLGDPRHCVLFTGYQGAGTPGGDIQRYGPRGGWVELDGERITIRARVETVSGYSAHADGQDLLTFVRRMRRPPRHIRLVHGERQAQQALRKALLAWAAEQGHAMTVTLGVDLAEG</sequence>
<evidence type="ECO:0000256" key="1">
    <source>
        <dbReference type="ARBA" id="ARBA00022801"/>
    </source>
</evidence>
<proteinExistence type="predicted"/>
<dbReference type="PANTHER" id="PTHR11203:SF37">
    <property type="entry name" value="INTEGRATOR COMPLEX SUBUNIT 11"/>
    <property type="match status" value="1"/>
</dbReference>
<dbReference type="GO" id="GO:0004521">
    <property type="term" value="F:RNA endonuclease activity"/>
    <property type="evidence" value="ECO:0007669"/>
    <property type="project" value="TreeGrafter"/>
</dbReference>
<keyword evidence="5" id="KW-1185">Reference proteome</keyword>
<dbReference type="Proteomes" id="UP000199075">
    <property type="component" value="Unassembled WGS sequence"/>
</dbReference>
<protein>
    <submittedName>
        <fullName evidence="4">Beta-Casp domain-containing protein</fullName>
    </submittedName>
</protein>
<dbReference type="InterPro" id="IPR036866">
    <property type="entry name" value="RibonucZ/Hydroxyglut_hydro"/>
</dbReference>
<gene>
    <name evidence="4" type="ORF">SAMN04487957_103369</name>
</gene>
<feature type="domain" description="Beta-Casp" evidence="3">
    <location>
        <begin position="2"/>
        <end position="44"/>
    </location>
</feature>
<dbReference type="AlphaFoldDB" id="A0A1H0GUW4"/>
<dbReference type="GO" id="GO:0016787">
    <property type="term" value="F:hydrolase activity"/>
    <property type="evidence" value="ECO:0007669"/>
    <property type="project" value="UniProtKB-KW"/>
</dbReference>
<dbReference type="PANTHER" id="PTHR11203">
    <property type="entry name" value="CLEAVAGE AND POLYADENYLATION SPECIFICITY FACTOR FAMILY MEMBER"/>
    <property type="match status" value="1"/>
</dbReference>
<dbReference type="InterPro" id="IPR050698">
    <property type="entry name" value="MBL"/>
</dbReference>
<dbReference type="SUPFAM" id="SSF56281">
    <property type="entry name" value="Metallo-hydrolase/oxidoreductase"/>
    <property type="match status" value="1"/>
</dbReference>
<evidence type="ECO:0000313" key="5">
    <source>
        <dbReference type="Proteomes" id="UP000199075"/>
    </source>
</evidence>